<dbReference type="GO" id="GO:0052650">
    <property type="term" value="F:all-trans-retinol dehydrogenase (NADP+) activity"/>
    <property type="evidence" value="ECO:0007669"/>
    <property type="project" value="UniProtKB-ARBA"/>
</dbReference>
<dbReference type="PRINTS" id="PR00080">
    <property type="entry name" value="SDRFAMILY"/>
</dbReference>
<evidence type="ECO:0000256" key="6">
    <source>
        <dbReference type="ARBA" id="ARBA00023002"/>
    </source>
</evidence>
<reference evidence="14" key="1">
    <citation type="submission" date="2021-05" db="EMBL/GenBank/DDBJ databases">
        <authorList>
            <person name="Alioto T."/>
            <person name="Alioto T."/>
            <person name="Gomez Garrido J."/>
        </authorList>
    </citation>
    <scope>NUCLEOTIDE SEQUENCE</scope>
</reference>
<dbReference type="PANTHER" id="PTHR24322">
    <property type="entry name" value="PKSB"/>
    <property type="match status" value="1"/>
</dbReference>
<dbReference type="GO" id="GO:0005811">
    <property type="term" value="C:lipid droplet"/>
    <property type="evidence" value="ECO:0007669"/>
    <property type="project" value="TreeGrafter"/>
</dbReference>
<keyword evidence="5" id="KW-1133">Transmembrane helix</keyword>
<feature type="compositionally biased region" description="Basic and acidic residues" evidence="13">
    <location>
        <begin position="13"/>
        <end position="30"/>
    </location>
</feature>
<accession>A0A8D8S2I9</accession>
<feature type="region of interest" description="Disordered" evidence="13">
    <location>
        <begin position="1"/>
        <end position="30"/>
    </location>
</feature>
<evidence type="ECO:0000256" key="5">
    <source>
        <dbReference type="ARBA" id="ARBA00022989"/>
    </source>
</evidence>
<sequence length="361" mass="40661">MAPSAEQVTTTDDVMHNDNDIHHKQDRSERLQDKRRNRLVFSSSWSESMTALSIIASELILLIIKLIYCALESIILTLIPPSEKSLEGEVILLTGAGNGIGRELAKQFVQHKVTLVCWDVDEKGNVETKRLLTELGYKDIYTYTIDISNRDTVLATAEKVRREVGEVTVLVNNAGIMPCRPLFEQKPDTIRKIFDVNVMAHFWTLEAFLPGMIERNHGHVVALSSMCGVLGLPNVVPYCASKFAVRGMMESLYEELRVNDTAANKSQVKFTTVYPIMVNTGLVKNPRNRIPQLLDLQSPERVASKIVKAMRRNYREISIPTPLLTLDRISRLLPYKFIQQVKDFIDTGLDPDDGCDTSASK</sequence>
<keyword evidence="8" id="KW-0472">Membrane</keyword>
<keyword evidence="4" id="KW-0521">NADP</keyword>
<comment type="subcellular location">
    <subcellularLocation>
        <location evidence="1">Membrane</location>
        <topology evidence="1">Multi-pass membrane protein</topology>
    </subcellularLocation>
</comment>
<dbReference type="FunFam" id="3.40.50.720:FF:000131">
    <property type="entry name" value="Short-chain dehydrogenase/reductase 3"/>
    <property type="match status" value="1"/>
</dbReference>
<proteinExistence type="inferred from homology"/>
<dbReference type="InterPro" id="IPR036291">
    <property type="entry name" value="NAD(P)-bd_dom_sf"/>
</dbReference>
<evidence type="ECO:0000256" key="9">
    <source>
        <dbReference type="ARBA" id="ARBA00059620"/>
    </source>
</evidence>
<evidence type="ECO:0000256" key="11">
    <source>
        <dbReference type="ARBA" id="ARBA00082544"/>
    </source>
</evidence>
<dbReference type="GO" id="GO:0016020">
    <property type="term" value="C:membrane"/>
    <property type="evidence" value="ECO:0007669"/>
    <property type="project" value="UniProtKB-SubCell"/>
</dbReference>
<name>A0A8D8S2I9_9HEMI</name>
<evidence type="ECO:0000256" key="8">
    <source>
        <dbReference type="ARBA" id="ARBA00023136"/>
    </source>
</evidence>
<dbReference type="EMBL" id="HBUF01197711">
    <property type="protein sequence ID" value="CAG6660703.1"/>
    <property type="molecule type" value="Transcribed_RNA"/>
</dbReference>
<evidence type="ECO:0000256" key="12">
    <source>
        <dbReference type="RuleBase" id="RU000363"/>
    </source>
</evidence>
<dbReference type="PANTHER" id="PTHR24322:SF736">
    <property type="entry name" value="RETINOL DEHYDROGENASE 10"/>
    <property type="match status" value="1"/>
</dbReference>
<dbReference type="SUPFAM" id="SSF51735">
    <property type="entry name" value="NAD(P)-binding Rossmann-fold domains"/>
    <property type="match status" value="1"/>
</dbReference>
<evidence type="ECO:0000256" key="13">
    <source>
        <dbReference type="SAM" id="MobiDB-lite"/>
    </source>
</evidence>
<evidence type="ECO:0000313" key="14">
    <source>
        <dbReference type="EMBL" id="CAG6660705.1"/>
    </source>
</evidence>
<evidence type="ECO:0000256" key="2">
    <source>
        <dbReference type="ARBA" id="ARBA00006484"/>
    </source>
</evidence>
<dbReference type="Gene3D" id="3.40.50.720">
    <property type="entry name" value="NAD(P)-binding Rossmann-like Domain"/>
    <property type="match status" value="1"/>
</dbReference>
<keyword evidence="3" id="KW-0812">Transmembrane</keyword>
<dbReference type="AlphaFoldDB" id="A0A8D8S2I9"/>
<organism evidence="14">
    <name type="scientific">Cacopsylla melanoneura</name>
    <dbReference type="NCBI Taxonomy" id="428564"/>
    <lineage>
        <taxon>Eukaryota</taxon>
        <taxon>Metazoa</taxon>
        <taxon>Ecdysozoa</taxon>
        <taxon>Arthropoda</taxon>
        <taxon>Hexapoda</taxon>
        <taxon>Insecta</taxon>
        <taxon>Pterygota</taxon>
        <taxon>Neoptera</taxon>
        <taxon>Paraneoptera</taxon>
        <taxon>Hemiptera</taxon>
        <taxon>Sternorrhyncha</taxon>
        <taxon>Psylloidea</taxon>
        <taxon>Psyllidae</taxon>
        <taxon>Psyllinae</taxon>
        <taxon>Cacopsylla</taxon>
    </lineage>
</organism>
<evidence type="ECO:0000256" key="4">
    <source>
        <dbReference type="ARBA" id="ARBA00022857"/>
    </source>
</evidence>
<evidence type="ECO:0000256" key="7">
    <source>
        <dbReference type="ARBA" id="ARBA00023098"/>
    </source>
</evidence>
<keyword evidence="7" id="KW-0443">Lipid metabolism</keyword>
<evidence type="ECO:0000256" key="3">
    <source>
        <dbReference type="ARBA" id="ARBA00022692"/>
    </source>
</evidence>
<comment type="similarity">
    <text evidence="2 12">Belongs to the short-chain dehydrogenases/reductases (SDR) family.</text>
</comment>
<feature type="compositionally biased region" description="Polar residues" evidence="13">
    <location>
        <begin position="1"/>
        <end position="12"/>
    </location>
</feature>
<evidence type="ECO:0000256" key="10">
    <source>
        <dbReference type="ARBA" id="ARBA00068717"/>
    </source>
</evidence>
<dbReference type="InterPro" id="IPR002347">
    <property type="entry name" value="SDR_fam"/>
</dbReference>
<dbReference type="CDD" id="cd05339">
    <property type="entry name" value="17beta-HSDXI-like_SDR_c"/>
    <property type="match status" value="1"/>
</dbReference>
<dbReference type="Pfam" id="PF00106">
    <property type="entry name" value="adh_short"/>
    <property type="match status" value="1"/>
</dbReference>
<evidence type="ECO:0000256" key="1">
    <source>
        <dbReference type="ARBA" id="ARBA00004141"/>
    </source>
</evidence>
<protein>
    <recommendedName>
        <fullName evidence="10">Short-chain dehydrogenase/reductase 3</fullName>
    </recommendedName>
    <alternativeName>
        <fullName evidence="11">Retinal short-chain dehydrogenase/reductase 1</fullName>
    </alternativeName>
</protein>
<comment type="function">
    <text evidence="9">Catalyzes the reduction of all-trans-retinal to all-trans-retinol in the presence of NADPH.</text>
</comment>
<dbReference type="PRINTS" id="PR00081">
    <property type="entry name" value="GDHRDH"/>
</dbReference>
<dbReference type="EMBL" id="HBUF01197715">
    <property type="protein sequence ID" value="CAG6660707.1"/>
    <property type="molecule type" value="Transcribed_RNA"/>
</dbReference>
<dbReference type="EMBL" id="HBUF01197713">
    <property type="protein sequence ID" value="CAG6660705.1"/>
    <property type="molecule type" value="Transcribed_RNA"/>
</dbReference>
<keyword evidence="6" id="KW-0560">Oxidoreductase</keyword>